<evidence type="ECO:0000313" key="5">
    <source>
        <dbReference type="Proteomes" id="UP000199749"/>
    </source>
</evidence>
<dbReference type="EMBL" id="AP024685">
    <property type="protein sequence ID" value="BCX29919.1"/>
    <property type="molecule type" value="Genomic_DNA"/>
</dbReference>
<dbReference type="Proteomes" id="UP000825100">
    <property type="component" value="Chromosome"/>
</dbReference>
<proteinExistence type="predicted"/>
<reference evidence="2 6" key="2">
    <citation type="submission" date="2018-07" db="EMBL/GenBank/DDBJ databases">
        <title>Lactobacillus curvatus genome sequence.</title>
        <authorList>
            <person name="Prechtl R."/>
        </authorList>
    </citation>
    <scope>NUCLEOTIDE SEQUENCE [LARGE SCALE GENOMIC DNA]</scope>
    <source>
        <strain evidence="2 6">TMW 1.1928</strain>
    </source>
</reference>
<dbReference type="Proteomes" id="UP000257607">
    <property type="component" value="Chromosome"/>
</dbReference>
<name>A0A0B2XJW9_LATCU</name>
<accession>A0A0B2XJW9</accession>
<reference evidence="3 7" key="3">
    <citation type="submission" date="2021-05" db="EMBL/GenBank/DDBJ databases">
        <title>Complete Genome Sequence of Latilactobacillus sp. Strain WDN19, a High D-Aspartate-producing Lactic Acid Bacterium Isolated from a Japanese Pickle.</title>
        <authorList>
            <person name="Kajitani K."/>
            <person name="Takahashi S."/>
        </authorList>
    </citation>
    <scope>NUCLEOTIDE SEQUENCE [LARGE SCALE GENOMIC DNA]</scope>
    <source>
        <strain evidence="3 7">WDN19</strain>
    </source>
</reference>
<evidence type="ECO:0000313" key="3">
    <source>
        <dbReference type="EMBL" id="BCX29919.1"/>
    </source>
</evidence>
<dbReference type="STRING" id="28038.BCY75_08385"/>
<dbReference type="EMBL" id="CP031003">
    <property type="protein sequence ID" value="AXN36016.1"/>
    <property type="molecule type" value="Genomic_DNA"/>
</dbReference>
<dbReference type="RefSeq" id="WP_004270481.1">
    <property type="nucleotide sequence ID" value="NZ_AP024685.1"/>
</dbReference>
<reference evidence="1 5" key="1">
    <citation type="submission" date="2017-07" db="EMBL/GenBank/DDBJ databases">
        <title>Lactobacillus curvatus MRS6 whole genome.</title>
        <authorList>
            <person name="Jans C."/>
            <person name="Lagler S."/>
            <person name="Lacroix C."/>
            <person name="Meile L."/>
            <person name="Stevens M.J.A."/>
        </authorList>
    </citation>
    <scope>NUCLEOTIDE SEQUENCE [LARGE SCALE GENOMIC DNA]</scope>
    <source>
        <strain evidence="1 5">MRS6</strain>
    </source>
</reference>
<evidence type="ECO:0000313" key="2">
    <source>
        <dbReference type="EMBL" id="AXN36016.1"/>
    </source>
</evidence>
<organism evidence="4 8">
    <name type="scientific">Latilactobacillus curvatus</name>
    <name type="common">Lactobacillus curvatus</name>
    <dbReference type="NCBI Taxonomy" id="28038"/>
    <lineage>
        <taxon>Bacteria</taxon>
        <taxon>Bacillati</taxon>
        <taxon>Bacillota</taxon>
        <taxon>Bacilli</taxon>
        <taxon>Lactobacillales</taxon>
        <taxon>Lactobacillaceae</taxon>
        <taxon>Latilactobacillus</taxon>
    </lineage>
</organism>
<reference evidence="4" key="4">
    <citation type="submission" date="2023-02" db="EMBL/GenBank/DDBJ databases">
        <title>Complete genome sequence of Lactobacillus curvatus CACC879 isolated from Pig feces.</title>
        <authorList>
            <person name="Park S."/>
            <person name="Park M.A."/>
            <person name="Kim D.-H."/>
            <person name="Kim Y."/>
        </authorList>
    </citation>
    <scope>NUCLEOTIDE SEQUENCE</scope>
    <source>
        <strain evidence="4">CACC879</strain>
    </source>
</reference>
<gene>
    <name evidence="1" type="ORF">CG419_06490</name>
    <name evidence="2" type="ORF">DT351_06415</name>
    <name evidence="3" type="ORF">LTWDN19_04860</name>
    <name evidence="4" type="ORF">PSR33_01765</name>
</gene>
<dbReference type="KEGG" id="lcv:FBA2_04120"/>
<protein>
    <submittedName>
        <fullName evidence="4">Uncharacterized protein</fullName>
    </submittedName>
</protein>
<dbReference type="EMBL" id="CP022474">
    <property type="protein sequence ID" value="ASN60310.1"/>
    <property type="molecule type" value="Genomic_DNA"/>
</dbReference>
<dbReference type="AlphaFoldDB" id="A0A0B2XJW9"/>
<evidence type="ECO:0000313" key="7">
    <source>
        <dbReference type="Proteomes" id="UP000825100"/>
    </source>
</evidence>
<dbReference type="Proteomes" id="UP000199749">
    <property type="component" value="Chromosome"/>
</dbReference>
<keyword evidence="7" id="KW-1185">Reference proteome</keyword>
<evidence type="ECO:0000313" key="1">
    <source>
        <dbReference type="EMBL" id="ASN60310.1"/>
    </source>
</evidence>
<evidence type="ECO:0000313" key="8">
    <source>
        <dbReference type="Proteomes" id="UP001215533"/>
    </source>
</evidence>
<evidence type="ECO:0000313" key="6">
    <source>
        <dbReference type="Proteomes" id="UP000257607"/>
    </source>
</evidence>
<dbReference type="GeneID" id="49610142"/>
<evidence type="ECO:0000313" key="4">
    <source>
        <dbReference type="EMBL" id="WDC92298.1"/>
    </source>
</evidence>
<dbReference type="EMBL" id="CP117683">
    <property type="protein sequence ID" value="WDC92298.1"/>
    <property type="molecule type" value="Genomic_DNA"/>
</dbReference>
<dbReference type="OrthoDB" id="2320470at2"/>
<sequence length="101" mass="11198">MREQIKQTQNMMVDLFEVAAHASQPGTISTSLIEAQQALLTAEQLYGSLDDAQQTASQSTFKNFVDSAAHLNLMIVKSLDNNDLVYADRIQNELTALKQLI</sequence>
<dbReference type="Proteomes" id="UP001215533">
    <property type="component" value="Chromosome"/>
</dbReference>